<feature type="transmembrane region" description="Helical" evidence="1">
    <location>
        <begin position="52"/>
        <end position="80"/>
    </location>
</feature>
<proteinExistence type="predicted"/>
<protein>
    <submittedName>
        <fullName evidence="2">Uncharacterized protein</fullName>
    </submittedName>
</protein>
<gene>
    <name evidence="2" type="ORF">ACFYTF_14205</name>
</gene>
<comment type="caution">
    <text evidence="2">The sequence shown here is derived from an EMBL/GenBank/DDBJ whole genome shotgun (WGS) entry which is preliminary data.</text>
</comment>
<keyword evidence="1" id="KW-0812">Transmembrane</keyword>
<feature type="transmembrane region" description="Helical" evidence="1">
    <location>
        <begin position="86"/>
        <end position="105"/>
    </location>
</feature>
<keyword evidence="1" id="KW-1133">Transmembrane helix</keyword>
<name>A0ABW6PNJ7_9NOCA</name>
<evidence type="ECO:0000256" key="1">
    <source>
        <dbReference type="SAM" id="Phobius"/>
    </source>
</evidence>
<accession>A0ABW6PNJ7</accession>
<organism evidence="2 3">
    <name type="scientific">Nocardia thailandica</name>
    <dbReference type="NCBI Taxonomy" id="257275"/>
    <lineage>
        <taxon>Bacteria</taxon>
        <taxon>Bacillati</taxon>
        <taxon>Actinomycetota</taxon>
        <taxon>Actinomycetes</taxon>
        <taxon>Mycobacteriales</taxon>
        <taxon>Nocardiaceae</taxon>
        <taxon>Nocardia</taxon>
    </lineage>
</organism>
<dbReference type="RefSeq" id="WP_043652806.1">
    <property type="nucleotide sequence ID" value="NZ_JBIAMX010000007.1"/>
</dbReference>
<evidence type="ECO:0000313" key="2">
    <source>
        <dbReference type="EMBL" id="MFF0543981.1"/>
    </source>
</evidence>
<keyword evidence="1" id="KW-0472">Membrane</keyword>
<feature type="transmembrane region" description="Helical" evidence="1">
    <location>
        <begin position="171"/>
        <end position="195"/>
    </location>
</feature>
<keyword evidence="3" id="KW-1185">Reference proteome</keyword>
<sequence length="225" mass="23548">MLREWFDKGFVSALDRVSARQAPLADSYVAWLGRRHPDRSTQELTRRLERQYLGVVTTSGVAVGLSAVIPGVGTVLGVVLSFADSAIFLEASALLGSGIAAAYGVDDGDSRRRHMVSEIVLGKAGTSALQQTAGHSSKQWFSVVVDRVPGLASMPDSPAKRFLVNFLLKRTLLLFGSVVPAGVGAVIGGTGNYALGNSVINNVHRSLGTGSPEGLRAGEAAPAHP</sequence>
<evidence type="ECO:0000313" key="3">
    <source>
        <dbReference type="Proteomes" id="UP001601444"/>
    </source>
</evidence>
<reference evidence="2 3" key="1">
    <citation type="submission" date="2024-10" db="EMBL/GenBank/DDBJ databases">
        <title>The Natural Products Discovery Center: Release of the First 8490 Sequenced Strains for Exploring Actinobacteria Biosynthetic Diversity.</title>
        <authorList>
            <person name="Kalkreuter E."/>
            <person name="Kautsar S.A."/>
            <person name="Yang D."/>
            <person name="Bader C.D."/>
            <person name="Teijaro C.N."/>
            <person name="Fluegel L."/>
            <person name="Davis C.M."/>
            <person name="Simpson J.R."/>
            <person name="Lauterbach L."/>
            <person name="Steele A.D."/>
            <person name="Gui C."/>
            <person name="Meng S."/>
            <person name="Li G."/>
            <person name="Viehrig K."/>
            <person name="Ye F."/>
            <person name="Su P."/>
            <person name="Kiefer A.F."/>
            <person name="Nichols A."/>
            <person name="Cepeda A.J."/>
            <person name="Yan W."/>
            <person name="Fan B."/>
            <person name="Jiang Y."/>
            <person name="Adhikari A."/>
            <person name="Zheng C.-J."/>
            <person name="Schuster L."/>
            <person name="Cowan T.M."/>
            <person name="Smanski M.J."/>
            <person name="Chevrette M.G."/>
            <person name="De Carvalho L.P.S."/>
            <person name="Shen B."/>
        </authorList>
    </citation>
    <scope>NUCLEOTIDE SEQUENCE [LARGE SCALE GENOMIC DNA]</scope>
    <source>
        <strain evidence="2 3">NPDC004045</strain>
    </source>
</reference>
<dbReference type="Proteomes" id="UP001601444">
    <property type="component" value="Unassembled WGS sequence"/>
</dbReference>
<dbReference type="EMBL" id="JBIAMX010000007">
    <property type="protein sequence ID" value="MFF0543981.1"/>
    <property type="molecule type" value="Genomic_DNA"/>
</dbReference>